<feature type="region of interest" description="Disordered" evidence="1">
    <location>
        <begin position="446"/>
        <end position="519"/>
    </location>
</feature>
<reference evidence="4 5" key="1">
    <citation type="submission" date="2013-02" db="EMBL/GenBank/DDBJ databases">
        <title>The Genome Annotation of Plasmodium falciparum Vietnam Oak-Knoll (FVO).</title>
        <authorList>
            <consortium name="The Broad Institute Genome Sequencing Platform"/>
            <consortium name="The Broad Institute Genome Sequencing Center for Infectious Disease"/>
            <person name="Neafsey D."/>
            <person name="Hoffman S."/>
            <person name="Volkman S."/>
            <person name="Rosenthal P."/>
            <person name="Walker B."/>
            <person name="Young S.K."/>
            <person name="Zeng Q."/>
            <person name="Gargeya S."/>
            <person name="Fitzgerald M."/>
            <person name="Haas B."/>
            <person name="Abouelleil A."/>
            <person name="Allen A.W."/>
            <person name="Alvarado L."/>
            <person name="Arachchi H.M."/>
            <person name="Berlin A.M."/>
            <person name="Chapman S.B."/>
            <person name="Gainer-Dewar J."/>
            <person name="Goldberg J."/>
            <person name="Griggs A."/>
            <person name="Gujja S."/>
            <person name="Hansen M."/>
            <person name="Howarth C."/>
            <person name="Imamovic A."/>
            <person name="Ireland A."/>
            <person name="Larimer J."/>
            <person name="McCowan C."/>
            <person name="Murphy C."/>
            <person name="Pearson M."/>
            <person name="Poon T.W."/>
            <person name="Priest M."/>
            <person name="Roberts A."/>
            <person name="Saif S."/>
            <person name="Shea T."/>
            <person name="Sisk P."/>
            <person name="Sykes S."/>
            <person name="Wortman J."/>
            <person name="Nusbaum C."/>
            <person name="Birren B."/>
        </authorList>
    </citation>
    <scope>NUCLEOTIDE SEQUENCE [LARGE SCALE GENOMIC DNA]</scope>
    <source>
        <strain evidence="5">Vietnam Oak-Knoll (FVO)</strain>
    </source>
</reference>
<feature type="signal peptide" evidence="2">
    <location>
        <begin position="1"/>
        <end position="25"/>
    </location>
</feature>
<name>A0A024V6F4_PLAFA</name>
<sequence>MNILLKYHLSYIFFFVHLIVINIKCKEINNNLVNDEKDSINNLEEPSPFHILKKKNSNNIENHSNKINNIFKNNYSYSYSYSLLDNSLYDNKYESDFFPQKKNNKINEEKYKGTHGTNFAIINEHMNEIHNDMLGQNEILSNELDTTKDIIKEEHVKNKKIKNHSFYMNKENEKKKFLDNTFPENKENNKNKRNSKFIEENDLNSSGENYFENDKFIEIEYPIKNKDIDEYEEGINRNHKEEDNKNRTYHSNGEDSIKSLNFIKYMNMDKEKKGKKKSYNRKKKENYNNDNYNINDSDLINVLKQGDYSPDCDTCNKNINGHMNKGRGIRRRMYDRNYYKDFNLRDALPINKTHYSMLLKSDDDTIIKEKNENDVDDIITKEKRKENLKEVYNDKKNNYLSLKYLGLGYDIIMGNPEGDPTLNVDPGFRGPVLQINLKEISLNSYDNHKNDDNHMNDDIHKNDDNHMNSDNHKNDEYHKNDEDHNDDNYDNHADGDKRSKERKSKIQTTNESMKPWVIPEHSCSQSKNVEEIRNLEQYKLELLSDVKVSTPSSFPYSFSASAEFKNALKKLKVQNNVIFLMKIYCLRYYTGIPITTTSYKFSENFKNALSKLPKYFDGLREDSKCSYEYYINKLNSPECEENVNKWMLFFKLHGTHVAYEIYLGGKIIIKININKEEYNKMKENNINVKTFFNIYFHKMGLSSAFQKEAQKILNKFRISKHIAILGGNPGLNVNNTSFFEKWVHSINTNSMPIRTKLLPFSFFMDDNDMIQAYKDALIFYGLTYGLQLFGQEKYNHNIISVGEYLEKCTQKLYAGPPPGLLTCPIGTTILMGFSINLNFYKNKYLSSTNGITLCEPMKESCSGNGFEKNYSDIRIFALCTNKPFDFITQVVQQGEAPKISASCPGELVILFGFALMKGIGSSSANKIDIYPCRTGQNSCEAVLQNHKFKQSMIYLACVDKTTNGLEYLQTYSKTKNLGDVISDKYKSDGYLNFSCPQNNTLVFGFSLEFHTNFQATRNNFLNCSKYTNICEISGIGINTHLSFFRSDKHSLAIIALCRSHGANNLVE</sequence>
<proteinExistence type="predicted"/>
<feature type="domain" description="MACPF" evidence="3">
    <location>
        <begin position="387"/>
        <end position="795"/>
    </location>
</feature>
<evidence type="ECO:0000256" key="1">
    <source>
        <dbReference type="SAM" id="MobiDB-lite"/>
    </source>
</evidence>
<reference evidence="4 5" key="2">
    <citation type="submission" date="2013-02" db="EMBL/GenBank/DDBJ databases">
        <title>The Genome Sequence of Plasmodium falciparum Vietnam Oak-Knoll (FVO).</title>
        <authorList>
            <consortium name="The Broad Institute Genome Sequencing Platform"/>
            <consortium name="The Broad Institute Genome Sequencing Center for Infectious Disease"/>
            <person name="Neafsey D."/>
            <person name="Cheeseman I."/>
            <person name="Volkman S."/>
            <person name="Adams J."/>
            <person name="Walker B."/>
            <person name="Young S.K."/>
            <person name="Zeng Q."/>
            <person name="Gargeya S."/>
            <person name="Fitzgerald M."/>
            <person name="Haas B."/>
            <person name="Abouelleil A."/>
            <person name="Alvarado L."/>
            <person name="Arachchi H.M."/>
            <person name="Berlin A.M."/>
            <person name="Chapman S.B."/>
            <person name="Dewar J."/>
            <person name="Goldberg J."/>
            <person name="Griggs A."/>
            <person name="Gujja S."/>
            <person name="Hansen M."/>
            <person name="Howarth C."/>
            <person name="Imamovic A."/>
            <person name="Larimer J."/>
            <person name="McCowan C."/>
            <person name="Murphy C."/>
            <person name="Neiman D."/>
            <person name="Pearson M."/>
            <person name="Priest M."/>
            <person name="Roberts A."/>
            <person name="Saif S."/>
            <person name="Shea T."/>
            <person name="Sisk P."/>
            <person name="Sykes S."/>
            <person name="Wortman J."/>
            <person name="Nusbaum C."/>
            <person name="Birren B."/>
        </authorList>
    </citation>
    <scope>NUCLEOTIDE SEQUENCE [LARGE SCALE GENOMIC DNA]</scope>
    <source>
        <strain evidence="5">Vietnam Oak-Knoll (FVO)</strain>
    </source>
</reference>
<feature type="compositionally biased region" description="Basic residues" evidence="1">
    <location>
        <begin position="273"/>
        <end position="284"/>
    </location>
</feature>
<evidence type="ECO:0000259" key="3">
    <source>
        <dbReference type="PROSITE" id="PS51412"/>
    </source>
</evidence>
<dbReference type="Pfam" id="PF01823">
    <property type="entry name" value="MACPF"/>
    <property type="match status" value="1"/>
</dbReference>
<keyword evidence="2" id="KW-0732">Signal</keyword>
<evidence type="ECO:0000313" key="4">
    <source>
        <dbReference type="EMBL" id="ETW17775.1"/>
    </source>
</evidence>
<accession>A0A024V6F4</accession>
<organism evidence="4 5">
    <name type="scientific">Plasmodium falciparum Vietnam Oak-Knoll</name>
    <name type="common">FVO</name>
    <dbReference type="NCBI Taxonomy" id="1036723"/>
    <lineage>
        <taxon>Eukaryota</taxon>
        <taxon>Sar</taxon>
        <taxon>Alveolata</taxon>
        <taxon>Apicomplexa</taxon>
        <taxon>Aconoidasida</taxon>
        <taxon>Haemosporida</taxon>
        <taxon>Plasmodiidae</taxon>
        <taxon>Plasmodium</taxon>
        <taxon>Plasmodium (Laverania)</taxon>
    </lineage>
</organism>
<feature type="region of interest" description="Disordered" evidence="1">
    <location>
        <begin position="271"/>
        <end position="291"/>
    </location>
</feature>
<gene>
    <name evidence="4" type="ORF">PFFVO_03423</name>
</gene>
<protein>
    <recommendedName>
        <fullName evidence="3">MACPF domain-containing protein</fullName>
    </recommendedName>
</protein>
<dbReference type="AlphaFoldDB" id="A0A024V6F4"/>
<feature type="compositionally biased region" description="Basic and acidic residues" evidence="1">
    <location>
        <begin position="446"/>
        <end position="499"/>
    </location>
</feature>
<dbReference type="EMBL" id="KI925116">
    <property type="protein sequence ID" value="ETW17775.1"/>
    <property type="molecule type" value="Genomic_DNA"/>
</dbReference>
<dbReference type="InterPro" id="IPR020864">
    <property type="entry name" value="MACPF"/>
</dbReference>
<dbReference type="PANTHER" id="PTHR19324:SF33">
    <property type="entry name" value="MUCIN-5AC"/>
    <property type="match status" value="1"/>
</dbReference>
<feature type="chain" id="PRO_5001535888" description="MACPF domain-containing protein" evidence="2">
    <location>
        <begin position="26"/>
        <end position="1067"/>
    </location>
</feature>
<dbReference type="PROSITE" id="PS51412">
    <property type="entry name" value="MACPF_2"/>
    <property type="match status" value="1"/>
</dbReference>
<dbReference type="Proteomes" id="UP000030690">
    <property type="component" value="Unassembled WGS sequence"/>
</dbReference>
<evidence type="ECO:0000313" key="5">
    <source>
        <dbReference type="Proteomes" id="UP000030690"/>
    </source>
</evidence>
<dbReference type="PANTHER" id="PTHR19324">
    <property type="entry name" value="PERFORIN-LIKE PROTEIN 1"/>
    <property type="match status" value="1"/>
</dbReference>
<dbReference type="OrthoDB" id="1366754at2759"/>
<evidence type="ECO:0000256" key="2">
    <source>
        <dbReference type="SAM" id="SignalP"/>
    </source>
</evidence>